<feature type="domain" description="Integrase catalytic" evidence="11">
    <location>
        <begin position="771"/>
        <end position="875"/>
    </location>
</feature>
<keyword evidence="8" id="KW-0175">Coiled coil</keyword>
<evidence type="ECO:0008006" key="14">
    <source>
        <dbReference type="Google" id="ProtNLM"/>
    </source>
</evidence>
<dbReference type="Gene3D" id="3.10.20.370">
    <property type="match status" value="1"/>
</dbReference>
<dbReference type="SUPFAM" id="SSF56672">
    <property type="entry name" value="DNA/RNA polymerases"/>
    <property type="match status" value="1"/>
</dbReference>
<evidence type="ECO:0000256" key="8">
    <source>
        <dbReference type="SAM" id="Coils"/>
    </source>
</evidence>
<dbReference type="CDD" id="cd09274">
    <property type="entry name" value="RNase_HI_RT_Ty3"/>
    <property type="match status" value="1"/>
</dbReference>
<gene>
    <name evidence="12" type="ORF">F3Y22_tig00000715pilonHSYRG00195</name>
</gene>
<evidence type="ECO:0000313" key="12">
    <source>
        <dbReference type="EMBL" id="KAE8734783.1"/>
    </source>
</evidence>
<evidence type="ECO:0000256" key="2">
    <source>
        <dbReference type="ARBA" id="ARBA00022695"/>
    </source>
</evidence>
<dbReference type="GO" id="GO:0003676">
    <property type="term" value="F:nucleic acid binding"/>
    <property type="evidence" value="ECO:0007669"/>
    <property type="project" value="InterPro"/>
</dbReference>
<dbReference type="GO" id="GO:0016787">
    <property type="term" value="F:hydrolase activity"/>
    <property type="evidence" value="ECO:0007669"/>
    <property type="project" value="UniProtKB-KW"/>
</dbReference>
<dbReference type="GO" id="GO:0004519">
    <property type="term" value="F:endonuclease activity"/>
    <property type="evidence" value="ECO:0007669"/>
    <property type="project" value="UniProtKB-KW"/>
</dbReference>
<accession>A0A6A3CZD6</accession>
<evidence type="ECO:0000256" key="6">
    <source>
        <dbReference type="ARBA" id="ARBA00022918"/>
    </source>
</evidence>
<evidence type="ECO:0000259" key="10">
    <source>
        <dbReference type="PROSITE" id="PS50158"/>
    </source>
</evidence>
<sequence>MQCPASKMNEKAQTLRYDGEDVPSPRNKSSQAESSSLAVEPLQMGYPDPQLEEHAKQNKGNKNVTNGTDVPSVSPTGEPYRSMGEILSSMDPDHPISADGLESSYEKPDGDFRVEIGHSGPSVSVPLGESEEQAQPGVPVQDQGTFFQTLDAIMSHFQPSVSSAHKMNIPKELRSLGAPKFRGEVEEGPVVADMWLNDLKVMLENLHCSKVEKLDGAVSLLRGQARIWWSNVTMRVAKDHVVNRAKALERAQNERFVEQRTQWNKRSGASSGSSQSNKSRGRGSNQGRTRQAYSVESGVDKPKQCQHYGKNHGGVRQRVSRVCFKCGETCHFIQDCPMMIREPAQTERSMVAPMRGRGRGRGRNQYESTAQPEVRYTTRVYNLKTNEDCDDPEVIVDVFPDDFSGLPPDREVEFQIEVMSGSTHILMAPYRMAPRELKELKAQFQELLDYRQLNKVTIKNKYHLPRIDNLFDQLKGTIVFSNIDLRSGYHHLKIQEKDVHKTAFKTRYGHYEFVSREEHDVHLRVVLQTLWDKKLYAKFSKCEFWLSEVAFLRYVVSKSFEALKKVLTEAPVLVQPEPNNDFTIFSDASHNGLGCVLMQDRNVVAYASRQLKRHEKNYSTHDLELAAVVFALKIWWHYLYGKRCYIFTDHKSLKYLLTQKELNLRQIMWMELLKDYDVIIDYYPGKANVVTDALSRKTFTALRRVTKKDDKCLAWFDRVKKAHCSPLTMHLGGNKIYQDLKERYWWPVKWENITIDFVTGFPLSSGKNDSIWEIVRLHGIPISIVFDRDPRFTSRFWKSLQRALGTRLNFSTAFHPQTDGQSERTIHILEDMLRACVLDFSSSWERYLPLVEFAYNNNYQFSIKMAPYEMLYGRKCRTPLNWYELKDREVHGPDLIKEVEEKVQVIQHNLKVASNRQKLYRSDSTHIITPDEIEVQSDLTYEEEPMQILAFEIKQLRNKTIPLVKVLWRNHKVEKATWEREEDMRKQYPHLFLRICMSVYRYTEECIDTLKHRMSFVYRYAEECINTLKHRMQFVYRYTEECIDTPSWYLNIDSKGFGLDLSEAKARKTPSMESVDSSGEEELAIQGLEIAKNDLQHRIAEEVSRLQEQLQAERNLRAALETSAELEEIALAEADVARLKQKVAELHHQLNQQRQHHFGSISTACDHYQRVQNVESKWNLSVHLFLKLHMSKISGSCMADS</sequence>
<dbReference type="PANTHER" id="PTHR37984">
    <property type="entry name" value="PROTEIN CBG26694"/>
    <property type="match status" value="1"/>
</dbReference>
<evidence type="ECO:0000256" key="7">
    <source>
        <dbReference type="PROSITE-ProRule" id="PRU00047"/>
    </source>
</evidence>
<dbReference type="CDD" id="cd01647">
    <property type="entry name" value="RT_LTR"/>
    <property type="match status" value="1"/>
</dbReference>
<feature type="compositionally biased region" description="Polar residues" evidence="9">
    <location>
        <begin position="58"/>
        <end position="75"/>
    </location>
</feature>
<evidence type="ECO:0000256" key="4">
    <source>
        <dbReference type="ARBA" id="ARBA00022759"/>
    </source>
</evidence>
<feature type="coiled-coil region" evidence="8">
    <location>
        <begin position="1096"/>
        <end position="1156"/>
    </location>
</feature>
<dbReference type="AlphaFoldDB" id="A0A6A3CZD6"/>
<dbReference type="GO" id="GO:0003964">
    <property type="term" value="F:RNA-directed DNA polymerase activity"/>
    <property type="evidence" value="ECO:0007669"/>
    <property type="project" value="UniProtKB-KW"/>
</dbReference>
<dbReference type="InterPro" id="IPR012337">
    <property type="entry name" value="RNaseH-like_sf"/>
</dbReference>
<dbReference type="FunFam" id="3.10.20.370:FF:000001">
    <property type="entry name" value="Retrovirus-related Pol polyprotein from transposon 17.6-like protein"/>
    <property type="match status" value="1"/>
</dbReference>
<dbReference type="Gene3D" id="4.10.60.10">
    <property type="entry name" value="Zinc finger, CCHC-type"/>
    <property type="match status" value="1"/>
</dbReference>
<dbReference type="SUPFAM" id="SSF53098">
    <property type="entry name" value="Ribonuclease H-like"/>
    <property type="match status" value="1"/>
</dbReference>
<name>A0A6A3CZD6_HIBSY</name>
<feature type="compositionally biased region" description="Polar residues" evidence="9">
    <location>
        <begin position="26"/>
        <end position="37"/>
    </location>
</feature>
<dbReference type="InterPro" id="IPR041373">
    <property type="entry name" value="RT_RNaseH"/>
</dbReference>
<keyword evidence="7" id="KW-0863">Zinc-finger</keyword>
<feature type="compositionally biased region" description="Low complexity" evidence="9">
    <location>
        <begin position="264"/>
        <end position="285"/>
    </location>
</feature>
<evidence type="ECO:0000256" key="9">
    <source>
        <dbReference type="SAM" id="MobiDB-lite"/>
    </source>
</evidence>
<evidence type="ECO:0000256" key="1">
    <source>
        <dbReference type="ARBA" id="ARBA00022679"/>
    </source>
</evidence>
<keyword evidence="3" id="KW-0540">Nuclease</keyword>
<dbReference type="Proteomes" id="UP000436088">
    <property type="component" value="Unassembled WGS sequence"/>
</dbReference>
<feature type="region of interest" description="Disordered" evidence="9">
    <location>
        <begin position="258"/>
        <end position="311"/>
    </location>
</feature>
<dbReference type="InterPro" id="IPR001584">
    <property type="entry name" value="Integrase_cat-core"/>
</dbReference>
<dbReference type="Gene3D" id="3.30.70.270">
    <property type="match status" value="2"/>
</dbReference>
<feature type="region of interest" description="Disordered" evidence="9">
    <location>
        <begin position="1"/>
        <end position="101"/>
    </location>
</feature>
<keyword evidence="2" id="KW-0548">Nucleotidyltransferase</keyword>
<keyword evidence="7" id="KW-0479">Metal-binding</keyword>
<dbReference type="EMBL" id="VEPZ02000060">
    <property type="protein sequence ID" value="KAE8734783.1"/>
    <property type="molecule type" value="Genomic_DNA"/>
</dbReference>
<dbReference type="InterPro" id="IPR036397">
    <property type="entry name" value="RNaseH_sf"/>
</dbReference>
<evidence type="ECO:0000256" key="5">
    <source>
        <dbReference type="ARBA" id="ARBA00022801"/>
    </source>
</evidence>
<dbReference type="GO" id="GO:0008270">
    <property type="term" value="F:zinc ion binding"/>
    <property type="evidence" value="ECO:0007669"/>
    <property type="project" value="UniProtKB-KW"/>
</dbReference>
<keyword evidence="7" id="KW-0862">Zinc</keyword>
<dbReference type="PROSITE" id="PS50158">
    <property type="entry name" value="ZF_CCHC"/>
    <property type="match status" value="1"/>
</dbReference>
<reference evidence="12" key="1">
    <citation type="submission" date="2019-09" db="EMBL/GenBank/DDBJ databases">
        <title>Draft genome information of white flower Hibiscus syriacus.</title>
        <authorList>
            <person name="Kim Y.-M."/>
        </authorList>
    </citation>
    <scope>NUCLEOTIDE SEQUENCE [LARGE SCALE GENOMIC DNA]</scope>
    <source>
        <strain evidence="12">YM2019G1</strain>
    </source>
</reference>
<dbReference type="InterPro" id="IPR043128">
    <property type="entry name" value="Rev_trsase/Diguanyl_cyclase"/>
</dbReference>
<dbReference type="Pfam" id="PF17917">
    <property type="entry name" value="RT_RNaseH"/>
    <property type="match status" value="1"/>
</dbReference>
<dbReference type="PROSITE" id="PS50994">
    <property type="entry name" value="INTEGRASE"/>
    <property type="match status" value="1"/>
</dbReference>
<comment type="caution">
    <text evidence="12">The sequence shown here is derived from an EMBL/GenBank/DDBJ whole genome shotgun (WGS) entry which is preliminary data.</text>
</comment>
<proteinExistence type="predicted"/>
<evidence type="ECO:0000313" key="13">
    <source>
        <dbReference type="Proteomes" id="UP000436088"/>
    </source>
</evidence>
<keyword evidence="6" id="KW-0695">RNA-directed DNA polymerase</keyword>
<dbReference type="InterPro" id="IPR050951">
    <property type="entry name" value="Retrovirus_Pol_polyprotein"/>
</dbReference>
<keyword evidence="1" id="KW-0808">Transferase</keyword>
<keyword evidence="4" id="KW-0255">Endonuclease</keyword>
<dbReference type="GO" id="GO:0015074">
    <property type="term" value="P:DNA integration"/>
    <property type="evidence" value="ECO:0007669"/>
    <property type="project" value="InterPro"/>
</dbReference>
<dbReference type="InterPro" id="IPR001878">
    <property type="entry name" value="Znf_CCHC"/>
</dbReference>
<organism evidence="12 13">
    <name type="scientific">Hibiscus syriacus</name>
    <name type="common">Rose of Sharon</name>
    <dbReference type="NCBI Taxonomy" id="106335"/>
    <lineage>
        <taxon>Eukaryota</taxon>
        <taxon>Viridiplantae</taxon>
        <taxon>Streptophyta</taxon>
        <taxon>Embryophyta</taxon>
        <taxon>Tracheophyta</taxon>
        <taxon>Spermatophyta</taxon>
        <taxon>Magnoliopsida</taxon>
        <taxon>eudicotyledons</taxon>
        <taxon>Gunneridae</taxon>
        <taxon>Pentapetalae</taxon>
        <taxon>rosids</taxon>
        <taxon>malvids</taxon>
        <taxon>Malvales</taxon>
        <taxon>Malvaceae</taxon>
        <taxon>Malvoideae</taxon>
        <taxon>Hibiscus</taxon>
    </lineage>
</organism>
<evidence type="ECO:0000256" key="3">
    <source>
        <dbReference type="ARBA" id="ARBA00022722"/>
    </source>
</evidence>
<evidence type="ECO:0000259" key="11">
    <source>
        <dbReference type="PROSITE" id="PS50994"/>
    </source>
</evidence>
<keyword evidence="5" id="KW-0378">Hydrolase</keyword>
<protein>
    <recommendedName>
        <fullName evidence="14">CCHC-type domain-containing protein</fullName>
    </recommendedName>
</protein>
<dbReference type="PANTHER" id="PTHR37984:SF5">
    <property type="entry name" value="PROTEIN NYNRIN-LIKE"/>
    <property type="match status" value="1"/>
</dbReference>
<dbReference type="Gene3D" id="3.10.10.10">
    <property type="entry name" value="HIV Type 1 Reverse Transcriptase, subunit A, domain 1"/>
    <property type="match status" value="1"/>
</dbReference>
<dbReference type="InterPro" id="IPR043502">
    <property type="entry name" value="DNA/RNA_pol_sf"/>
</dbReference>
<feature type="domain" description="CCHC-type" evidence="10">
    <location>
        <begin position="323"/>
        <end position="337"/>
    </location>
</feature>
<keyword evidence="13" id="KW-1185">Reference proteome</keyword>
<dbReference type="Gene3D" id="3.30.420.10">
    <property type="entry name" value="Ribonuclease H-like superfamily/Ribonuclease H"/>
    <property type="match status" value="1"/>
</dbReference>